<dbReference type="KEGG" id="drt:Dret_2129"/>
<feature type="transmembrane region" description="Helical" evidence="1">
    <location>
        <begin position="155"/>
        <end position="177"/>
    </location>
</feature>
<evidence type="ECO:0000256" key="1">
    <source>
        <dbReference type="SAM" id="Phobius"/>
    </source>
</evidence>
<evidence type="ECO:0000313" key="3">
    <source>
        <dbReference type="Proteomes" id="UP000001052"/>
    </source>
</evidence>
<dbReference type="OrthoDB" id="5471948at2"/>
<keyword evidence="1" id="KW-0472">Membrane</keyword>
<keyword evidence="1" id="KW-1133">Transmembrane helix</keyword>
<feature type="transmembrane region" description="Helical" evidence="1">
    <location>
        <begin position="123"/>
        <end position="143"/>
    </location>
</feature>
<sequence length="225" mass="24569">MSVLQKLSLATLTLLIAAVIALGIWKVAGTIPPSQWLDFVLNKDTNPLLFIILMAILPCIGAPISLFLVLSGIKFGLLWGLLLTLVCTAIHLILTYPLARALVFTHLAPFLQRYGREIPQIPAHRAVGMTVLFTALPGPPYALKNYLLVAGGVPFPVYLLVAWPIHVLMAIPFVGIGDFALRLNVPMLLLFLALLVGGSLLIRKFGGRWKRALDLINTSEPPEPR</sequence>
<organism evidence="2 3">
    <name type="scientific">Desulfohalobium retbaense (strain ATCC 49708 / DSM 5692 / JCM 16813 / HR100)</name>
    <dbReference type="NCBI Taxonomy" id="485915"/>
    <lineage>
        <taxon>Bacteria</taxon>
        <taxon>Pseudomonadati</taxon>
        <taxon>Thermodesulfobacteriota</taxon>
        <taxon>Desulfovibrionia</taxon>
        <taxon>Desulfovibrionales</taxon>
        <taxon>Desulfohalobiaceae</taxon>
        <taxon>Desulfohalobium</taxon>
    </lineage>
</organism>
<accession>C8X4D9</accession>
<dbReference type="RefSeq" id="WP_015752554.1">
    <property type="nucleotide sequence ID" value="NC_013223.1"/>
</dbReference>
<dbReference type="EMBL" id="CP001734">
    <property type="protein sequence ID" value="ACV69413.1"/>
    <property type="molecule type" value="Genomic_DNA"/>
</dbReference>
<name>C8X4D9_DESRD</name>
<dbReference type="STRING" id="485915.Dret_2129"/>
<feature type="transmembrane region" description="Helical" evidence="1">
    <location>
        <begin position="7"/>
        <end position="28"/>
    </location>
</feature>
<keyword evidence="3" id="KW-1185">Reference proteome</keyword>
<dbReference type="eggNOG" id="COG0398">
    <property type="taxonomic scope" value="Bacteria"/>
</dbReference>
<dbReference type="HOGENOM" id="CLU_1228310_0_0_7"/>
<feature type="transmembrane region" description="Helical" evidence="1">
    <location>
        <begin position="77"/>
        <end position="103"/>
    </location>
</feature>
<feature type="transmembrane region" description="Helical" evidence="1">
    <location>
        <begin position="48"/>
        <end position="70"/>
    </location>
</feature>
<gene>
    <name evidence="2" type="ordered locus">Dret_2129</name>
</gene>
<dbReference type="Proteomes" id="UP000001052">
    <property type="component" value="Chromosome"/>
</dbReference>
<proteinExistence type="predicted"/>
<reference evidence="2 3" key="2">
    <citation type="journal article" date="2010" name="Stand. Genomic Sci.">
        <title>Complete genome sequence of Desulfohalobium retbaense type strain (HR(100)).</title>
        <authorList>
            <person name="Spring S."/>
            <person name="Nolan M."/>
            <person name="Lapidus A."/>
            <person name="Glavina Del Rio T."/>
            <person name="Copeland A."/>
            <person name="Tice H."/>
            <person name="Cheng J.F."/>
            <person name="Lucas S."/>
            <person name="Land M."/>
            <person name="Chen F."/>
            <person name="Bruce D."/>
            <person name="Goodwin L."/>
            <person name="Pitluck S."/>
            <person name="Ivanova N."/>
            <person name="Mavromatis K."/>
            <person name="Mikhailova N."/>
            <person name="Pati A."/>
            <person name="Chen A."/>
            <person name="Palaniappan K."/>
            <person name="Hauser L."/>
            <person name="Chang Y.J."/>
            <person name="Jeffries C.D."/>
            <person name="Munk C."/>
            <person name="Kiss H."/>
            <person name="Chain P."/>
            <person name="Han C."/>
            <person name="Brettin T."/>
            <person name="Detter J.C."/>
            <person name="Schuler E."/>
            <person name="Goker M."/>
            <person name="Rohde M."/>
            <person name="Bristow J."/>
            <person name="Eisen J.A."/>
            <person name="Markowitz V."/>
            <person name="Hugenholtz P."/>
            <person name="Kyrpides N.C."/>
            <person name="Klenk H.P."/>
        </authorList>
    </citation>
    <scope>NUCLEOTIDE SEQUENCE [LARGE SCALE GENOMIC DNA]</scope>
    <source>
        <strain evidence="2 3">DSM 5692</strain>
    </source>
</reference>
<keyword evidence="1" id="KW-0812">Transmembrane</keyword>
<feature type="transmembrane region" description="Helical" evidence="1">
    <location>
        <begin position="183"/>
        <end position="202"/>
    </location>
</feature>
<evidence type="ECO:0000313" key="2">
    <source>
        <dbReference type="EMBL" id="ACV69413.1"/>
    </source>
</evidence>
<dbReference type="AlphaFoldDB" id="C8X4D9"/>
<reference evidence="3" key="1">
    <citation type="submission" date="2009-09" db="EMBL/GenBank/DDBJ databases">
        <title>The complete chromosome of Desulfohalobium retbaense DSM 5692.</title>
        <authorList>
            <consortium name="US DOE Joint Genome Institute (JGI-PGF)"/>
            <person name="Lucas S."/>
            <person name="Copeland A."/>
            <person name="Lapidus A."/>
            <person name="Glavina del Rio T."/>
            <person name="Dalin E."/>
            <person name="Tice H."/>
            <person name="Bruce D."/>
            <person name="Goodwin L."/>
            <person name="Pitluck S."/>
            <person name="Kyrpides N."/>
            <person name="Mavromatis K."/>
            <person name="Ivanova N."/>
            <person name="Mikhailova N."/>
            <person name="Munk A.C."/>
            <person name="Brettin T."/>
            <person name="Detter J.C."/>
            <person name="Han C."/>
            <person name="Tapia R."/>
            <person name="Larimer F."/>
            <person name="Land M."/>
            <person name="Hauser L."/>
            <person name="Markowitz V."/>
            <person name="Cheng J.-F."/>
            <person name="Hugenholtz P."/>
            <person name="Woyke T."/>
            <person name="Wu D."/>
            <person name="Spring S."/>
            <person name="Klenk H.-P."/>
            <person name="Eisen J.A."/>
        </authorList>
    </citation>
    <scope>NUCLEOTIDE SEQUENCE [LARGE SCALE GENOMIC DNA]</scope>
    <source>
        <strain evidence="3">DSM 5692</strain>
    </source>
</reference>
<protein>
    <submittedName>
        <fullName evidence="2">SNARE associated Golgi protein related protein</fullName>
    </submittedName>
</protein>